<dbReference type="GO" id="GO:0016740">
    <property type="term" value="F:transferase activity"/>
    <property type="evidence" value="ECO:0007669"/>
    <property type="project" value="UniProtKB-KW"/>
</dbReference>
<feature type="domain" description="Aminoglycoside phosphotransferase" evidence="1">
    <location>
        <begin position="127"/>
        <end position="394"/>
    </location>
</feature>
<dbReference type="AlphaFoldDB" id="A0A2H4STR1"/>
<protein>
    <submittedName>
        <fullName evidence="2">Phosphotransferase enzyme family</fullName>
    </submittedName>
</protein>
<dbReference type="PANTHER" id="PTHR21310">
    <property type="entry name" value="AMINOGLYCOSIDE PHOSPHOTRANSFERASE-RELATED-RELATED"/>
    <property type="match status" value="1"/>
</dbReference>
<proteinExistence type="predicted"/>
<reference evidence="2 3" key="1">
    <citation type="journal article" date="2017" name="BMC Genomics">
        <title>Chromosome level assembly and secondary metabolite potential of the parasitic fungus Cordyceps militaris.</title>
        <authorList>
            <person name="Kramer G.J."/>
            <person name="Nodwell J.R."/>
        </authorList>
    </citation>
    <scope>NUCLEOTIDE SEQUENCE [LARGE SCALE GENOMIC DNA]</scope>
    <source>
        <strain evidence="2 3">ATCC 34164</strain>
    </source>
</reference>
<dbReference type="InterPro" id="IPR051678">
    <property type="entry name" value="AGP_Transferase"/>
</dbReference>
<dbReference type="SUPFAM" id="SSF56112">
    <property type="entry name" value="Protein kinase-like (PK-like)"/>
    <property type="match status" value="1"/>
</dbReference>
<gene>
    <name evidence="2" type="ORF">A9K55_000969</name>
</gene>
<evidence type="ECO:0000313" key="3">
    <source>
        <dbReference type="Proteomes" id="UP000323067"/>
    </source>
</evidence>
<dbReference type="VEuPathDB" id="FungiDB:CCM_03846"/>
<dbReference type="InterPro" id="IPR002575">
    <property type="entry name" value="Aminoglycoside_PTrfase"/>
</dbReference>
<name>A0A2H4STR1_CORMI</name>
<evidence type="ECO:0000259" key="1">
    <source>
        <dbReference type="Pfam" id="PF01636"/>
    </source>
</evidence>
<accession>A0A2H4STR1</accession>
<dbReference type="PANTHER" id="PTHR21310:SF37">
    <property type="entry name" value="AMINOGLYCOSIDE PHOSPHOTRANSFERASE DOMAIN-CONTAINING PROTEIN"/>
    <property type="match status" value="1"/>
</dbReference>
<dbReference type="InterPro" id="IPR011009">
    <property type="entry name" value="Kinase-like_dom_sf"/>
</dbReference>
<dbReference type="Pfam" id="PF01636">
    <property type="entry name" value="APH"/>
    <property type="match status" value="1"/>
</dbReference>
<dbReference type="Proteomes" id="UP000323067">
    <property type="component" value="Chromosome ii"/>
</dbReference>
<evidence type="ECO:0000313" key="2">
    <source>
        <dbReference type="EMBL" id="ATY66490.1"/>
    </source>
</evidence>
<organism evidence="2 3">
    <name type="scientific">Cordyceps militaris</name>
    <name type="common">Caterpillar fungus</name>
    <name type="synonym">Clavaria militaris</name>
    <dbReference type="NCBI Taxonomy" id="73501"/>
    <lineage>
        <taxon>Eukaryota</taxon>
        <taxon>Fungi</taxon>
        <taxon>Dikarya</taxon>
        <taxon>Ascomycota</taxon>
        <taxon>Pezizomycotina</taxon>
        <taxon>Sordariomycetes</taxon>
        <taxon>Hypocreomycetidae</taxon>
        <taxon>Hypocreales</taxon>
        <taxon>Cordycipitaceae</taxon>
        <taxon>Cordyceps</taxon>
    </lineage>
</organism>
<dbReference type="OrthoDB" id="3645574at2759"/>
<keyword evidence="2" id="KW-0808">Transferase</keyword>
<dbReference type="EMBL" id="CP023327">
    <property type="protein sequence ID" value="ATY66490.1"/>
    <property type="molecule type" value="Genomic_DNA"/>
</dbReference>
<dbReference type="VEuPathDB" id="FungiDB:A9K55_000969"/>
<sequence length="538" mass="61440">MSVTNIPIPPRVFTMTTRDLLSGPITLSAAKLKSSNVLHALRFPLQKREFYARIERQRHLLSRLVAHHLNTDLASVTISGQEYWCHGSFNLCVPALVDNAAAPRYVMVRFPLPYRVGEATYPGNADEKIRTEAATYAWIHQNCPDVPIPQIYGFGLSTKQQASLRIQLHFTHVNHLPWWSRWFQHARSFVLAALRLEQPSQLVPHRSTFLADLDVGYLLIQTIDSGTMLSESWDDKYQDARLQYNLQRDVARVMLSLARAPLPCVGTFRVDNRGYLRLDNRPLSIQSTIQENEGIPVDTHRRQIFTSVKDFVLHHVDAFSNRLLHQPNGIDSRGDACYQMASLAGAAALFPQLFRRDLNNGPFVFALTDLHRSNIIVDEEWNIACIIDLEFACSWPVEFVQPPFWLGGEAMDEVTRTSFAAQHAGFVEHVEREEALLLAGATRGGREPLSTIMRQGWTLGTFWVTLAVMHPIAFTEIFYDRILCDLMGVSQEELDKVDHTFFARFWRRDMDCIIDEKLRDCDGYNAQLDLLFSDKTNP</sequence>